<organism evidence="4 5">
    <name type="scientific">Xylanibacter rarus</name>
    <dbReference type="NCBI Taxonomy" id="1676614"/>
    <lineage>
        <taxon>Bacteria</taxon>
        <taxon>Pseudomonadati</taxon>
        <taxon>Bacteroidota</taxon>
        <taxon>Bacteroidia</taxon>
        <taxon>Bacteroidales</taxon>
        <taxon>Prevotellaceae</taxon>
        <taxon>Xylanibacter</taxon>
    </lineage>
</organism>
<dbReference type="NCBIfam" id="TIGR04183">
    <property type="entry name" value="Por_Secre_tail"/>
    <property type="match status" value="1"/>
</dbReference>
<evidence type="ECO:0000256" key="1">
    <source>
        <dbReference type="SAM" id="SignalP"/>
    </source>
</evidence>
<accession>A0A8E1QXA2</accession>
<dbReference type="SUPFAM" id="SSF110296">
    <property type="entry name" value="Oligoxyloglucan reducing end-specific cellobiohydrolase"/>
    <property type="match status" value="1"/>
</dbReference>
<dbReference type="InterPro" id="IPR026444">
    <property type="entry name" value="Secre_tail"/>
</dbReference>
<evidence type="ECO:0000313" key="5">
    <source>
        <dbReference type="Proteomes" id="UP000036951"/>
    </source>
</evidence>
<dbReference type="AlphaFoldDB" id="A0A8E1QXA2"/>
<dbReference type="RefSeq" id="WP_053398407.1">
    <property type="nucleotide sequence ID" value="NZ_LFQU01000013.1"/>
</dbReference>
<evidence type="ECO:0000259" key="3">
    <source>
        <dbReference type="Pfam" id="PF25852"/>
    </source>
</evidence>
<dbReference type="Gene3D" id="2.130.10.10">
    <property type="entry name" value="YVTN repeat-like/Quinoprotein amine dehydrogenase"/>
    <property type="match status" value="1"/>
</dbReference>
<evidence type="ECO:0008006" key="6">
    <source>
        <dbReference type="Google" id="ProtNLM"/>
    </source>
</evidence>
<feature type="signal peptide" evidence="1">
    <location>
        <begin position="1"/>
        <end position="23"/>
    </location>
</feature>
<dbReference type="PROSITE" id="PS51257">
    <property type="entry name" value="PROKAR_LIPOPROTEIN"/>
    <property type="match status" value="1"/>
</dbReference>
<dbReference type="EMBL" id="LFQU01000013">
    <property type="protein sequence ID" value="KOO68446.1"/>
    <property type="molecule type" value="Genomic_DNA"/>
</dbReference>
<dbReference type="InterPro" id="IPR058667">
    <property type="entry name" value="DUF6242_C"/>
</dbReference>
<dbReference type="Proteomes" id="UP000036951">
    <property type="component" value="Unassembled WGS sequence"/>
</dbReference>
<dbReference type="SUPFAM" id="SSF69322">
    <property type="entry name" value="Tricorn protease domain 2"/>
    <property type="match status" value="1"/>
</dbReference>
<feature type="domain" description="DUF6242" evidence="3">
    <location>
        <begin position="277"/>
        <end position="353"/>
    </location>
</feature>
<sequence length="793" mass="85795">MKKSITIVTLAAALSACCVPVVGQTIYKVNTQMNLTGVNNDGVAVGFPDLNTPYYLWRAVEKGPNQSAEDLELIGGIGPGDGIGGHGRFSDDGKIISAVTLADVLVSKGWTNTIDMPTVQIKDMYLTTPDVLFYGVAVGVDTETGNSVVLRTVNEGEVWKIYDNNCIQNGLKQGAINTFSVFYRGCILLGGDNGLFYQGNLGNQWLNEADPRPEGLTKNVKSYHAINFIDAAPYCGVIAVEYEDGTAGVWQCDNGEGIYTTGISFTDVTEGVKGLTGMPTSIVNDGTNFYMATNDGNVYKSTDNGKTWESIYYGGSNAKFTKIAVSGEGKLAAVCGNGNVYICTDGSSYWERRHVDDGSGDYKWYTVAFDGEKLVVAGADGQIYSSEDYGETWVNEGEELGVSSDIYAINQTSTALMVGGTDGCLMRKPVAETKNGAISSLYDMETQEWTPLKSTGYVNDISFGSPYDISGDGKYVVGLAPWKESDGGFRSHATVWSTETGVPVDLGTRVEYRATRANGASYDGSVVVGWQDFLGPWYASVWRKGADGYTQEFIYSHEGVSEEDINFKDETSLMENLALELRCVSSDGKWLGGKGGEASIIKNPYIYSIETGIVELTDNGVGGTVSDINNEGDIAIGWYGTGESGWIWTKEDGIMDINDFARNVLGAEYTGTLCSAYDMSPNGRFVIGYGMEGQNVFGYMLDLKQWLEDREQGTGIADVTVYPNPATDELHIDMLSDGNAHVNLYDLTGRKVYSSKVTDTSNVVNISSVKNGIYVLEVQAGNARKTMKFQVKH</sequence>
<feature type="domain" description="Secretion system C-terminal sorting" evidence="2">
    <location>
        <begin position="721"/>
        <end position="790"/>
    </location>
</feature>
<keyword evidence="5" id="KW-1185">Reference proteome</keyword>
<reference evidence="4 5" key="1">
    <citation type="submission" date="2015-06" db="EMBL/GenBank/DDBJ databases">
        <title>Prevotella sp. 109, sp. nov., a novel member of the family Prevotellaceae isolated from human faeces.</title>
        <authorList>
            <person name="Shkoporov A.N."/>
            <person name="Chaplin A.V."/>
            <person name="Kafarskaia L.I."/>
            <person name="Efimov B.A."/>
        </authorList>
    </citation>
    <scope>NUCLEOTIDE SEQUENCE [LARGE SCALE GENOMIC DNA]</scope>
    <source>
        <strain evidence="4 5">109</strain>
    </source>
</reference>
<evidence type="ECO:0000313" key="4">
    <source>
        <dbReference type="EMBL" id="KOO68446.1"/>
    </source>
</evidence>
<feature type="chain" id="PRO_5034711183" description="Secretion system C-terminal sorting domain-containing protein" evidence="1">
    <location>
        <begin position="24"/>
        <end position="793"/>
    </location>
</feature>
<name>A0A8E1QXA2_9BACT</name>
<dbReference type="Pfam" id="PF25852">
    <property type="entry name" value="DUF6242_C"/>
    <property type="match status" value="1"/>
</dbReference>
<dbReference type="Pfam" id="PF18962">
    <property type="entry name" value="Por_Secre_tail"/>
    <property type="match status" value="1"/>
</dbReference>
<dbReference type="InterPro" id="IPR015943">
    <property type="entry name" value="WD40/YVTN_repeat-like_dom_sf"/>
</dbReference>
<dbReference type="OrthoDB" id="9757809at2"/>
<protein>
    <recommendedName>
        <fullName evidence="6">Secretion system C-terminal sorting domain-containing protein</fullName>
    </recommendedName>
</protein>
<gene>
    <name evidence="4" type="ORF">ACU52_07960</name>
</gene>
<proteinExistence type="predicted"/>
<evidence type="ECO:0000259" key="2">
    <source>
        <dbReference type="Pfam" id="PF18962"/>
    </source>
</evidence>
<comment type="caution">
    <text evidence="4">The sequence shown here is derived from an EMBL/GenBank/DDBJ whole genome shotgun (WGS) entry which is preliminary data.</text>
</comment>
<keyword evidence="1" id="KW-0732">Signal</keyword>